<gene>
    <name evidence="6" type="ORF">SAMN04488094_10119</name>
</gene>
<evidence type="ECO:0000313" key="6">
    <source>
        <dbReference type="EMBL" id="SFB70397.1"/>
    </source>
</evidence>
<evidence type="ECO:0000256" key="4">
    <source>
        <dbReference type="SAM" id="MobiDB-lite"/>
    </source>
</evidence>
<protein>
    <submittedName>
        <fullName evidence="6">DNA repair photolyase</fullName>
    </submittedName>
</protein>
<dbReference type="SFLD" id="SFLDS00029">
    <property type="entry name" value="Radical_SAM"/>
    <property type="match status" value="1"/>
</dbReference>
<feature type="compositionally biased region" description="Low complexity" evidence="4">
    <location>
        <begin position="1"/>
        <end position="11"/>
    </location>
</feature>
<dbReference type="InterPro" id="IPR007197">
    <property type="entry name" value="rSAM"/>
</dbReference>
<name>A0A1I1D6F3_9RHOB</name>
<evidence type="ECO:0000256" key="1">
    <source>
        <dbReference type="ARBA" id="ARBA00022723"/>
    </source>
</evidence>
<keyword evidence="1" id="KW-0479">Metal-binding</keyword>
<dbReference type="PANTHER" id="PTHR43432:SF3">
    <property type="entry name" value="SLR0285 PROTEIN"/>
    <property type="match status" value="1"/>
</dbReference>
<dbReference type="Pfam" id="PF04055">
    <property type="entry name" value="Radical_SAM"/>
    <property type="match status" value="1"/>
</dbReference>
<proteinExistence type="predicted"/>
<dbReference type="AlphaFoldDB" id="A0A1I1D6F3"/>
<organism evidence="6 7">
    <name type="scientific">Tropicimonas isoalkanivorans</name>
    <dbReference type="NCBI Taxonomy" id="441112"/>
    <lineage>
        <taxon>Bacteria</taxon>
        <taxon>Pseudomonadati</taxon>
        <taxon>Pseudomonadota</taxon>
        <taxon>Alphaproteobacteria</taxon>
        <taxon>Rhodobacterales</taxon>
        <taxon>Roseobacteraceae</taxon>
        <taxon>Tropicimonas</taxon>
    </lineage>
</organism>
<dbReference type="PROSITE" id="PS51918">
    <property type="entry name" value="RADICAL_SAM"/>
    <property type="match status" value="1"/>
</dbReference>
<keyword evidence="3" id="KW-0411">Iron-sulfur</keyword>
<accession>A0A1I1D6F3</accession>
<dbReference type="GO" id="GO:0046872">
    <property type="term" value="F:metal ion binding"/>
    <property type="evidence" value="ECO:0007669"/>
    <property type="project" value="UniProtKB-KW"/>
</dbReference>
<evidence type="ECO:0000259" key="5">
    <source>
        <dbReference type="PROSITE" id="PS51918"/>
    </source>
</evidence>
<dbReference type="InterPro" id="IPR006638">
    <property type="entry name" value="Elp3/MiaA/NifB-like_rSAM"/>
</dbReference>
<dbReference type="CDD" id="cd01335">
    <property type="entry name" value="Radical_SAM"/>
    <property type="match status" value="1"/>
</dbReference>
<dbReference type="NCBIfam" id="NF033668">
    <property type="entry name" value="rSAM_PA0069"/>
    <property type="match status" value="1"/>
</dbReference>
<keyword evidence="6" id="KW-0456">Lyase</keyword>
<feature type="compositionally biased region" description="Basic and acidic residues" evidence="4">
    <location>
        <begin position="25"/>
        <end position="35"/>
    </location>
</feature>
<dbReference type="InterPro" id="IPR058240">
    <property type="entry name" value="rSAM_sf"/>
</dbReference>
<dbReference type="SFLD" id="SFLDG01084">
    <property type="entry name" value="Uncharacterised_Radical_SAM_Su"/>
    <property type="match status" value="1"/>
</dbReference>
<evidence type="ECO:0000256" key="2">
    <source>
        <dbReference type="ARBA" id="ARBA00023004"/>
    </source>
</evidence>
<dbReference type="InterPro" id="IPR040086">
    <property type="entry name" value="MJ0683-like"/>
</dbReference>
<feature type="domain" description="Radical SAM core" evidence="5">
    <location>
        <begin position="68"/>
        <end position="305"/>
    </location>
</feature>
<dbReference type="STRING" id="441112.SAMN04488094_10119"/>
<feature type="region of interest" description="Disordered" evidence="4">
    <location>
        <begin position="1"/>
        <end position="66"/>
    </location>
</feature>
<evidence type="ECO:0000256" key="3">
    <source>
        <dbReference type="ARBA" id="ARBA00023014"/>
    </source>
</evidence>
<reference evidence="6 7" key="1">
    <citation type="submission" date="2016-10" db="EMBL/GenBank/DDBJ databases">
        <authorList>
            <person name="de Groot N.N."/>
        </authorList>
    </citation>
    <scope>NUCLEOTIDE SEQUENCE [LARGE SCALE GENOMIC DNA]</scope>
    <source>
        <strain evidence="6 7">DSM 19548</strain>
    </source>
</reference>
<keyword evidence="7" id="KW-1185">Reference proteome</keyword>
<dbReference type="SUPFAM" id="SSF102114">
    <property type="entry name" value="Radical SAM enzymes"/>
    <property type="match status" value="1"/>
</dbReference>
<dbReference type="OrthoDB" id="9785699at2"/>
<keyword evidence="2" id="KW-0408">Iron</keyword>
<dbReference type="GO" id="GO:0051536">
    <property type="term" value="F:iron-sulfur cluster binding"/>
    <property type="evidence" value="ECO:0007669"/>
    <property type="project" value="UniProtKB-KW"/>
</dbReference>
<dbReference type="PANTHER" id="PTHR43432">
    <property type="entry name" value="SLR0285 PROTEIN"/>
    <property type="match status" value="1"/>
</dbReference>
<evidence type="ECO:0000313" key="7">
    <source>
        <dbReference type="Proteomes" id="UP000198728"/>
    </source>
</evidence>
<dbReference type="GO" id="GO:0016829">
    <property type="term" value="F:lyase activity"/>
    <property type="evidence" value="ECO:0007669"/>
    <property type="project" value="UniProtKB-KW"/>
</dbReference>
<sequence length="363" mass="40290">MTDSDPANLPHARLRARAARSNRPGRYEGYARESVDDGWAGDEEPPPPLRTEVREERPRSVLTRNRSPDVGFDRSVNPYRGCEHGCIYCFARPTHAYLGLSPGLDFETKLIAKPDAPEILRREISKPSYRPEPVAFGTNTDPYMPIERERRITRGCLEVLQEFRHPLTVVTKGTLVERDADILGEMGQAGLAQAAVSVTTLDAGLARAMEPRVPSPARRLRAIERLARAGCPVRVSVSPIVPGLTDHEIEAILQAARDAGAAYATMIVLRLPLEVADLFQEWLAHARPDRAARVMARVREVQGGADYDATWGTRMTGQGTYAELLQQRFTLALKRTGLSREAPKLRTDLFRVPPKAGDQLALF</sequence>
<dbReference type="Gene3D" id="3.80.30.30">
    <property type="match status" value="1"/>
</dbReference>
<dbReference type="RefSeq" id="WP_093358273.1">
    <property type="nucleotide sequence ID" value="NZ_FOLG01000001.1"/>
</dbReference>
<dbReference type="SMART" id="SM00729">
    <property type="entry name" value="Elp3"/>
    <property type="match status" value="1"/>
</dbReference>
<dbReference type="Proteomes" id="UP000198728">
    <property type="component" value="Unassembled WGS sequence"/>
</dbReference>
<dbReference type="EMBL" id="FOLG01000001">
    <property type="protein sequence ID" value="SFB70397.1"/>
    <property type="molecule type" value="Genomic_DNA"/>
</dbReference>